<reference evidence="7" key="2">
    <citation type="submission" date="2014-07" db="EMBL/GenBank/DDBJ databases">
        <authorList>
            <person name="Cotten M.L."/>
            <person name="Petrova V."/>
            <person name="Phan M.V.T."/>
            <person name="Rabaa M.A."/>
            <person name="Watson S.J."/>
            <person name="Kellam P."/>
            <person name="Baker S."/>
        </authorList>
    </citation>
    <scope>NUCLEOTIDE SEQUENCE</scope>
    <source>
        <strain evidence="7">Hu/GII/30443/2010/VNM</strain>
    </source>
</reference>
<evidence type="ECO:0000256" key="2">
    <source>
        <dbReference type="ARBA" id="ARBA00004328"/>
    </source>
</evidence>
<comment type="subcellular location">
    <subcellularLocation>
        <location evidence="1">Host cytoplasm</location>
    </subcellularLocation>
    <subcellularLocation>
        <location evidence="2">Virion</location>
    </subcellularLocation>
</comment>
<dbReference type="SMR" id="A0A076ECL7"/>
<proteinExistence type="predicted"/>
<dbReference type="EMBL" id="KM198534">
    <property type="protein sequence ID" value="AII02731.1"/>
    <property type="molecule type" value="Genomic_RNA"/>
</dbReference>
<organism evidence="7">
    <name type="scientific">Norovirus Hu/GII/30443/2010/VNM</name>
    <dbReference type="NCBI Taxonomy" id="1527000"/>
    <lineage>
        <taxon>Viruses</taxon>
        <taxon>Riboviria</taxon>
        <taxon>Orthornavirae</taxon>
        <taxon>Pisuviricota</taxon>
        <taxon>Pisoniviricetes</taxon>
        <taxon>Picornavirales</taxon>
        <taxon>Caliciviridae</taxon>
        <taxon>Norovirus</taxon>
        <taxon>Norovirus norwalkense</taxon>
        <taxon>Norwalk virus</taxon>
    </lineage>
</organism>
<evidence type="ECO:0000256" key="1">
    <source>
        <dbReference type="ARBA" id="ARBA00004192"/>
    </source>
</evidence>
<evidence type="ECO:0000313" key="7">
    <source>
        <dbReference type="EMBL" id="AII02731.1"/>
    </source>
</evidence>
<sequence length="550" mass="60294">MKMASNDAAPSNDGAANLVPEANNEVMALEPVVGASIAAPVVGQQNIIDPWIRENFVQAPQGEFTVSPRNSPGEMLLNLELGPELNPYLSHLSRMYNGYAGGMQVQVVLAGNAFTAGKIIFAAVPPHFPVDNISAAQITMCPHVIVDVRQLEPVLLPLPDIRNRFFHYNQENTPRMRLVAMLYTPLRANSGEDVFTVSCRVLTRPAPDFEFTFLVPPTVESKTKPFTLPILTLGELSNSRFPAAIDMLYTDPNESIVVQPQNGRCTLDGTLQGTTQLVPTQICAFRGTLISQTARAADSTDSPQRARNHPLHVQVKNLDGTQYDPTDDIPAVLGAIDFKGTVFGVASQRDVSGTQEQGHYATRAHEAHIDTTDPKYAPKLGTILIKSESTDFNTNQPIRFTPVGMGDNNWRQWELPDYSGSLTLNMNLAPAVSPSFPGERILFFRSIVPSAGGYGSGYIDCLIPQEWVQHFYQEAAPSQSAVALVRYVNPDTGRNIFEAKLHREGFLTVANSGNNPIVVPPNGYFRFEAWVNQFYTLAPMGSGQGRRRAQ</sequence>
<evidence type="ECO:0000256" key="4">
    <source>
        <dbReference type="ARBA" id="ARBA00023200"/>
    </source>
</evidence>
<accession>A0A076ECL7</accession>
<feature type="domain" description="Calicivirus coat protein C-terminal" evidence="6">
    <location>
        <begin position="316"/>
        <end position="548"/>
    </location>
</feature>
<keyword evidence="4" id="KW-1035">Host cytoplasm</keyword>
<dbReference type="InterPro" id="IPR013643">
    <property type="entry name" value="Calicivirus_coat_C"/>
</dbReference>
<dbReference type="GO" id="GO:0044423">
    <property type="term" value="C:virion component"/>
    <property type="evidence" value="ECO:0007669"/>
    <property type="project" value="UniProtKB-KW"/>
</dbReference>
<dbReference type="Gene3D" id="2.60.120.20">
    <property type="match status" value="1"/>
</dbReference>
<protein>
    <submittedName>
        <fullName evidence="7">Capsid protein VP1</fullName>
    </submittedName>
</protein>
<keyword evidence="3" id="KW-0946">Virion</keyword>
<dbReference type="Pfam" id="PF08435">
    <property type="entry name" value="Calici_coat_C"/>
    <property type="match status" value="1"/>
</dbReference>
<feature type="domain" description="Calicivirus coat protein" evidence="5">
    <location>
        <begin position="12"/>
        <end position="275"/>
    </location>
</feature>
<dbReference type="GO" id="GO:0030430">
    <property type="term" value="C:host cell cytoplasm"/>
    <property type="evidence" value="ECO:0007669"/>
    <property type="project" value="UniProtKB-SubCell"/>
</dbReference>
<name>A0A076ECL7_NORV</name>
<reference evidence="7" key="1">
    <citation type="journal article" date="2014" name="J. Virol.">
        <title>Deep sequencing of norovirus genomes defines evolutionary patterns in an urban tropical setting.</title>
        <authorList>
            <person name="Cotten M."/>
            <person name="Petrova V."/>
            <person name="Phan M.V."/>
            <person name="Rabaa M.A."/>
            <person name="Watson S.J."/>
            <person name="Ong S.H."/>
            <person name="Kellam P."/>
            <person name="Baker S."/>
        </authorList>
    </citation>
    <scope>NUCLEOTIDE SEQUENCE</scope>
    <source>
        <strain evidence="7">Hu/GII/30443/2010/VNM</strain>
    </source>
</reference>
<dbReference type="Gene3D" id="2.40.510.10">
    <property type="entry name" value="Positive stranded ssRNA viruses"/>
    <property type="match status" value="1"/>
</dbReference>
<evidence type="ECO:0000259" key="6">
    <source>
        <dbReference type="Pfam" id="PF08435"/>
    </source>
</evidence>
<evidence type="ECO:0000256" key="3">
    <source>
        <dbReference type="ARBA" id="ARBA00022844"/>
    </source>
</evidence>
<dbReference type="InterPro" id="IPR033703">
    <property type="entry name" value="Rhv-like"/>
</dbReference>
<dbReference type="SUPFAM" id="SSF88633">
    <property type="entry name" value="Positive stranded ssRNA viruses"/>
    <property type="match status" value="1"/>
</dbReference>
<evidence type="ECO:0000259" key="5">
    <source>
        <dbReference type="Pfam" id="PF00915"/>
    </source>
</evidence>
<dbReference type="InterPro" id="IPR029053">
    <property type="entry name" value="Viral_coat"/>
</dbReference>
<dbReference type="Pfam" id="PF00915">
    <property type="entry name" value="Calici_coat"/>
    <property type="match status" value="1"/>
</dbReference>
<dbReference type="CDD" id="cd00205">
    <property type="entry name" value="rhv_like"/>
    <property type="match status" value="1"/>
</dbReference>
<dbReference type="Gene3D" id="2.40.30.120">
    <property type="entry name" value="Positive stranded ssRNA viruses"/>
    <property type="match status" value="1"/>
</dbReference>
<dbReference type="InterPro" id="IPR004005">
    <property type="entry name" value="Calicivirus_coat"/>
</dbReference>